<dbReference type="InterPro" id="IPR005410">
    <property type="entry name" value="2pore_dom_K_chnl_THIK"/>
</dbReference>
<dbReference type="InterPro" id="IPR013099">
    <property type="entry name" value="K_chnl_dom"/>
</dbReference>
<evidence type="ECO:0000256" key="9">
    <source>
        <dbReference type="ARBA" id="ARBA00022958"/>
    </source>
</evidence>
<keyword evidence="19" id="KW-1185">Reference proteome</keyword>
<dbReference type="GO" id="GO:0030322">
    <property type="term" value="P:stabilization of membrane potential"/>
    <property type="evidence" value="ECO:0007669"/>
    <property type="project" value="TreeGrafter"/>
</dbReference>
<feature type="transmembrane region" description="Helical" evidence="17">
    <location>
        <begin position="133"/>
        <end position="152"/>
    </location>
</feature>
<evidence type="ECO:0000256" key="14">
    <source>
        <dbReference type="ARBA" id="ARBA00034430"/>
    </source>
</evidence>
<evidence type="ECO:0000256" key="11">
    <source>
        <dbReference type="ARBA" id="ARBA00023065"/>
    </source>
</evidence>
<feature type="transmembrane region" description="Helical" evidence="17">
    <location>
        <begin position="268"/>
        <end position="292"/>
    </location>
</feature>
<evidence type="ECO:0000313" key="19">
    <source>
        <dbReference type="Proteomes" id="UP000085678"/>
    </source>
</evidence>
<dbReference type="PANTHER" id="PTHR11003">
    <property type="entry name" value="POTASSIUM CHANNEL, SUBFAMILY K"/>
    <property type="match status" value="1"/>
</dbReference>
<dbReference type="PANTHER" id="PTHR11003:SF10">
    <property type="entry name" value="POTASSIUM CHANNEL DOMAIN-CONTAINING PROTEIN"/>
    <property type="match status" value="1"/>
</dbReference>
<feature type="transmembrane region" description="Helical" evidence="17">
    <location>
        <begin position="25"/>
        <end position="46"/>
    </location>
</feature>
<dbReference type="FunFam" id="1.10.287.70:FF:000070">
    <property type="entry name" value="Potassium channel, subfamily K, member 12 like"/>
    <property type="match status" value="1"/>
</dbReference>
<keyword evidence="12 17" id="KW-0472">Membrane</keyword>
<evidence type="ECO:0000256" key="13">
    <source>
        <dbReference type="ARBA" id="ARBA00023303"/>
    </source>
</evidence>
<keyword evidence="6" id="KW-0479">Metal-binding</keyword>
<dbReference type="GO" id="GO:0046872">
    <property type="term" value="F:metal ion binding"/>
    <property type="evidence" value="ECO:0007669"/>
    <property type="project" value="UniProtKB-KW"/>
</dbReference>
<dbReference type="GO" id="GO:0015271">
    <property type="term" value="F:outward rectifier potassium channel activity"/>
    <property type="evidence" value="ECO:0007669"/>
    <property type="project" value="TreeGrafter"/>
</dbReference>
<evidence type="ECO:0000256" key="16">
    <source>
        <dbReference type="SAM" id="MobiDB-lite"/>
    </source>
</evidence>
<keyword evidence="11 15" id="KW-0406">Ion transport</keyword>
<evidence type="ECO:0000256" key="15">
    <source>
        <dbReference type="RuleBase" id="RU003857"/>
    </source>
</evidence>
<keyword evidence="2 15" id="KW-0813">Transport</keyword>
<accession>A0A1S3K542</accession>
<evidence type="ECO:0000256" key="8">
    <source>
        <dbReference type="ARBA" id="ARBA00022882"/>
    </source>
</evidence>
<keyword evidence="7" id="KW-0631">Potassium channel</keyword>
<feature type="domain" description="Potassium channel" evidence="18">
    <location>
        <begin position="205"/>
        <end position="293"/>
    </location>
</feature>
<comment type="similarity">
    <text evidence="15">Belongs to the two pore domain potassium channel (TC 1.A.1.8) family.</text>
</comment>
<feature type="transmembrane region" description="Helical" evidence="17">
    <location>
        <begin position="201"/>
        <end position="223"/>
    </location>
</feature>
<comment type="subcellular location">
    <subcellularLocation>
        <location evidence="1">Cell membrane</location>
        <topology evidence="1">Multi-pass membrane protein</topology>
    </subcellularLocation>
</comment>
<dbReference type="InterPro" id="IPR003280">
    <property type="entry name" value="2pore_dom_K_chnl"/>
</dbReference>
<evidence type="ECO:0000256" key="1">
    <source>
        <dbReference type="ARBA" id="ARBA00004651"/>
    </source>
</evidence>
<evidence type="ECO:0000313" key="20">
    <source>
        <dbReference type="RefSeq" id="XP_013417539.1"/>
    </source>
</evidence>
<dbReference type="KEGG" id="lak:106178766"/>
<name>A0A1S3K542_LINAN</name>
<dbReference type="Pfam" id="PF07885">
    <property type="entry name" value="Ion_trans_2"/>
    <property type="match status" value="2"/>
</dbReference>
<proteinExistence type="inferred from homology"/>
<dbReference type="AlphaFoldDB" id="A0A1S3K542"/>
<evidence type="ECO:0000256" key="7">
    <source>
        <dbReference type="ARBA" id="ARBA00022826"/>
    </source>
</evidence>
<comment type="catalytic activity">
    <reaction evidence="14">
        <text>K(+)(in) = K(+)(out)</text>
        <dbReference type="Rhea" id="RHEA:29463"/>
        <dbReference type="ChEBI" id="CHEBI:29103"/>
    </reaction>
</comment>
<dbReference type="PRINTS" id="PR01588">
    <property type="entry name" value="THIKCHANNEL"/>
</dbReference>
<dbReference type="OrthoDB" id="297496at2759"/>
<organism evidence="19 20">
    <name type="scientific">Lingula anatina</name>
    <name type="common">Brachiopod</name>
    <name type="synonym">Lingula unguis</name>
    <dbReference type="NCBI Taxonomy" id="7574"/>
    <lineage>
        <taxon>Eukaryota</taxon>
        <taxon>Metazoa</taxon>
        <taxon>Spiralia</taxon>
        <taxon>Lophotrochozoa</taxon>
        <taxon>Brachiopoda</taxon>
        <taxon>Linguliformea</taxon>
        <taxon>Lingulata</taxon>
        <taxon>Lingulida</taxon>
        <taxon>Linguloidea</taxon>
        <taxon>Lingulidae</taxon>
        <taxon>Lingula</taxon>
    </lineage>
</organism>
<evidence type="ECO:0000256" key="5">
    <source>
        <dbReference type="ARBA" id="ARBA00022692"/>
    </source>
</evidence>
<dbReference type="GeneID" id="106178766"/>
<dbReference type="RefSeq" id="XP_013417539.1">
    <property type="nucleotide sequence ID" value="XM_013562085.1"/>
</dbReference>
<sequence>MDKPRTMAQRGCCTRLHLREDNARFILLAFVMVIYMLFGASLFMLLEHDLEANKRQEWSKTYQNFLDRYGDKINTTDLEELLSKHEEATSFGYVQNKRERWDFAGSFYFVGTVVSTIGFGMTTPRTMAGKIILIFYGFLGCAGAILFFNLFLERIITFLAYVLRRIHEHDLRRKGLLTKDKNGRRGSQGSEDNLDSWKPSVYWVMLILMLGAIVIACCASALYHPVEQWTYFEAIYFCFVTFATIGFGDLVVSQSADYQNINVHIYRFMNFILIVLGCCCIYSLFNVISIVIKQVLNWLIRKLDCKTCQPRPKPRPRRNAITPGHLQRATKKSDSTDVDSNYDSDYSRRGSGEMISMKDFLQNNKISLLMMQKQLHDTSRQAIFQNGSSSGFQGGVGPLAILNKKLGQEDV</sequence>
<evidence type="ECO:0000259" key="18">
    <source>
        <dbReference type="Pfam" id="PF07885"/>
    </source>
</evidence>
<keyword evidence="10 17" id="KW-1133">Transmembrane helix</keyword>
<feature type="transmembrane region" description="Helical" evidence="17">
    <location>
        <begin position="103"/>
        <end position="121"/>
    </location>
</feature>
<dbReference type="Proteomes" id="UP000085678">
    <property type="component" value="Unplaced"/>
</dbReference>
<evidence type="ECO:0000256" key="4">
    <source>
        <dbReference type="ARBA" id="ARBA00022538"/>
    </source>
</evidence>
<feature type="transmembrane region" description="Helical" evidence="17">
    <location>
        <begin position="235"/>
        <end position="256"/>
    </location>
</feature>
<evidence type="ECO:0000256" key="3">
    <source>
        <dbReference type="ARBA" id="ARBA00022475"/>
    </source>
</evidence>
<gene>
    <name evidence="20" type="primary">LOC106178766</name>
</gene>
<reference evidence="20" key="1">
    <citation type="submission" date="2025-08" db="UniProtKB">
        <authorList>
            <consortium name="RefSeq"/>
        </authorList>
    </citation>
    <scope>IDENTIFICATION</scope>
    <source>
        <tissue evidence="20">Gonads</tissue>
    </source>
</reference>
<keyword evidence="4" id="KW-0633">Potassium transport</keyword>
<keyword evidence="5 15" id="KW-0812">Transmembrane</keyword>
<evidence type="ECO:0000256" key="2">
    <source>
        <dbReference type="ARBA" id="ARBA00022448"/>
    </source>
</evidence>
<dbReference type="SUPFAM" id="SSF81324">
    <property type="entry name" value="Voltage-gated potassium channels"/>
    <property type="match status" value="2"/>
</dbReference>
<keyword evidence="13 15" id="KW-0407">Ion channel</keyword>
<evidence type="ECO:0000256" key="17">
    <source>
        <dbReference type="SAM" id="Phobius"/>
    </source>
</evidence>
<protein>
    <submittedName>
        <fullName evidence="20">Potassium channel subfamily K member 13</fullName>
    </submittedName>
</protein>
<feature type="region of interest" description="Disordered" evidence="16">
    <location>
        <begin position="310"/>
        <end position="350"/>
    </location>
</feature>
<evidence type="ECO:0000256" key="10">
    <source>
        <dbReference type="ARBA" id="ARBA00022989"/>
    </source>
</evidence>
<dbReference type="PRINTS" id="PR01333">
    <property type="entry name" value="2POREKCHANEL"/>
</dbReference>
<dbReference type="GO" id="GO:0005886">
    <property type="term" value="C:plasma membrane"/>
    <property type="evidence" value="ECO:0007669"/>
    <property type="project" value="UniProtKB-SubCell"/>
</dbReference>
<evidence type="ECO:0000256" key="6">
    <source>
        <dbReference type="ARBA" id="ARBA00022723"/>
    </source>
</evidence>
<dbReference type="Gene3D" id="1.10.287.70">
    <property type="match status" value="1"/>
</dbReference>
<evidence type="ECO:0000256" key="12">
    <source>
        <dbReference type="ARBA" id="ARBA00023136"/>
    </source>
</evidence>
<dbReference type="InParanoid" id="A0A1S3K542"/>
<dbReference type="STRING" id="7574.A0A1S3K542"/>
<feature type="domain" description="Potassium channel" evidence="18">
    <location>
        <begin position="89"/>
        <end position="155"/>
    </location>
</feature>
<dbReference type="GO" id="GO:0034702">
    <property type="term" value="C:monoatomic ion channel complex"/>
    <property type="evidence" value="ECO:0007669"/>
    <property type="project" value="UniProtKB-KW"/>
</dbReference>
<keyword evidence="8" id="KW-0851">Voltage-gated channel</keyword>
<dbReference type="GO" id="GO:0022841">
    <property type="term" value="F:potassium ion leak channel activity"/>
    <property type="evidence" value="ECO:0007669"/>
    <property type="project" value="TreeGrafter"/>
</dbReference>
<keyword evidence="9" id="KW-0630">Potassium</keyword>
<keyword evidence="3" id="KW-1003">Cell membrane</keyword>